<gene>
    <name evidence="21" type="ORF">PHACT_04620</name>
</gene>
<comment type="catalytic activity">
    <reaction evidence="15">
        <text>Hg + NADP(+) + H(+) = Hg(2+) + NADPH</text>
        <dbReference type="Rhea" id="RHEA:23856"/>
        <dbReference type="ChEBI" id="CHEBI:15378"/>
        <dbReference type="ChEBI" id="CHEBI:16170"/>
        <dbReference type="ChEBI" id="CHEBI:16793"/>
        <dbReference type="ChEBI" id="CHEBI:57783"/>
        <dbReference type="ChEBI" id="CHEBI:58349"/>
        <dbReference type="EC" id="1.16.1.1"/>
    </reaction>
</comment>
<comment type="similarity">
    <text evidence="1 18">Belongs to the class-I pyridine nucleotide-disulfide oxidoreductase family.</text>
</comment>
<feature type="binding site" evidence="16">
    <location>
        <begin position="185"/>
        <end position="192"/>
    </location>
    <ligand>
        <name>NAD(+)</name>
        <dbReference type="ChEBI" id="CHEBI:57540"/>
    </ligand>
</feature>
<evidence type="ECO:0000256" key="16">
    <source>
        <dbReference type="PIRSR" id="PIRSR000350-3"/>
    </source>
</evidence>
<dbReference type="PANTHER" id="PTHR43014">
    <property type="entry name" value="MERCURIC REDUCTASE"/>
    <property type="match status" value="1"/>
</dbReference>
<reference evidence="22" key="1">
    <citation type="submission" date="2016-07" db="EMBL/GenBank/DDBJ databases">
        <authorList>
            <person name="Florea S."/>
            <person name="Webb J.S."/>
            <person name="Jaromczyk J."/>
            <person name="Schardl C.L."/>
        </authorList>
    </citation>
    <scope>NUCLEOTIDE SEQUENCE [LARGE SCALE GENOMIC DNA]</scope>
    <source>
        <strain evidence="22">KCTC 42131</strain>
    </source>
</reference>
<accession>A0A1E8CJM5</accession>
<evidence type="ECO:0000256" key="1">
    <source>
        <dbReference type="ARBA" id="ARBA00007532"/>
    </source>
</evidence>
<dbReference type="PANTHER" id="PTHR43014:SF2">
    <property type="entry name" value="MERCURIC REDUCTASE"/>
    <property type="match status" value="1"/>
</dbReference>
<dbReference type="PIRSF" id="PIRSF000350">
    <property type="entry name" value="Mercury_reductase_MerA"/>
    <property type="match status" value="1"/>
</dbReference>
<feature type="binding site" evidence="16">
    <location>
        <position position="270"/>
    </location>
    <ligand>
        <name>NAD(+)</name>
        <dbReference type="ChEBI" id="CHEBI:57540"/>
    </ligand>
</feature>
<evidence type="ECO:0000256" key="8">
    <source>
        <dbReference type="ARBA" id="ARBA00022827"/>
    </source>
</evidence>
<dbReference type="InterPro" id="IPR021179">
    <property type="entry name" value="Mercury_reductase_MerA"/>
</dbReference>
<feature type="domain" description="Pyridine nucleotide-disulphide oxidoreductase dimerisation" evidence="19">
    <location>
        <begin position="344"/>
        <end position="450"/>
    </location>
</feature>
<dbReference type="InterPro" id="IPR016156">
    <property type="entry name" value="FAD/NAD-linked_Rdtase_dimer_sf"/>
</dbReference>
<dbReference type="NCBIfam" id="TIGR02053">
    <property type="entry name" value="MerA"/>
    <property type="match status" value="1"/>
</dbReference>
<dbReference type="PRINTS" id="PR00945">
    <property type="entry name" value="HGRDTASE"/>
</dbReference>
<evidence type="ECO:0000256" key="17">
    <source>
        <dbReference type="PIRSR" id="PIRSR000350-4"/>
    </source>
</evidence>
<feature type="domain" description="FAD/NAD(P)-binding" evidence="20">
    <location>
        <begin position="8"/>
        <end position="325"/>
    </location>
</feature>
<comment type="cofactor">
    <cofactor evidence="16">
        <name>FAD</name>
        <dbReference type="ChEBI" id="CHEBI:57692"/>
    </cofactor>
    <text evidence="16">Binds 1 FAD per subunit.</text>
</comment>
<feature type="binding site" evidence="16">
    <location>
        <position position="53"/>
    </location>
    <ligand>
        <name>FAD</name>
        <dbReference type="ChEBI" id="CHEBI:57692"/>
    </ligand>
</feature>
<evidence type="ECO:0000256" key="18">
    <source>
        <dbReference type="RuleBase" id="RU003691"/>
    </source>
</evidence>
<keyword evidence="9" id="KW-0521">NADP</keyword>
<comment type="caution">
    <text evidence="21">The sequence shown here is derived from an EMBL/GenBank/DDBJ whole genome shotgun (WGS) entry which is preliminary data.</text>
</comment>
<dbReference type="RefSeq" id="WP_070116119.1">
    <property type="nucleotide sequence ID" value="NZ_MASR01000001.1"/>
</dbReference>
<keyword evidence="16" id="KW-0547">Nucleotide-binding</keyword>
<dbReference type="SUPFAM" id="SSF51905">
    <property type="entry name" value="FAD/NAD(P)-binding domain"/>
    <property type="match status" value="1"/>
</dbReference>
<keyword evidence="10" id="KW-0476">Mercury</keyword>
<dbReference type="NCBIfam" id="NF010311">
    <property type="entry name" value="PRK13748.1"/>
    <property type="match status" value="1"/>
</dbReference>
<feature type="disulfide bond" description="Redox-active" evidence="17">
    <location>
        <begin position="44"/>
        <end position="49"/>
    </location>
</feature>
<organism evidence="21 22">
    <name type="scientific">Pseudohongiella acticola</name>
    <dbReference type="NCBI Taxonomy" id="1524254"/>
    <lineage>
        <taxon>Bacteria</taxon>
        <taxon>Pseudomonadati</taxon>
        <taxon>Pseudomonadota</taxon>
        <taxon>Gammaproteobacteria</taxon>
        <taxon>Pseudomonadales</taxon>
        <taxon>Pseudohongiellaceae</taxon>
        <taxon>Pseudohongiella</taxon>
    </lineage>
</organism>
<dbReference type="InterPro" id="IPR036188">
    <property type="entry name" value="FAD/NAD-bd_sf"/>
</dbReference>
<dbReference type="Proteomes" id="UP000175669">
    <property type="component" value="Unassembled WGS sequence"/>
</dbReference>
<evidence type="ECO:0000256" key="6">
    <source>
        <dbReference type="ARBA" id="ARBA00022630"/>
    </source>
</evidence>
<dbReference type="GO" id="GO:0016668">
    <property type="term" value="F:oxidoreductase activity, acting on a sulfur group of donors, NAD(P) as acceptor"/>
    <property type="evidence" value="ECO:0007669"/>
    <property type="project" value="InterPro"/>
</dbReference>
<dbReference type="GO" id="GO:0050787">
    <property type="term" value="P:detoxification of mercury ion"/>
    <property type="evidence" value="ECO:0007669"/>
    <property type="project" value="InterPro"/>
</dbReference>
<dbReference type="Gene3D" id="3.30.390.30">
    <property type="match status" value="1"/>
</dbReference>
<evidence type="ECO:0000256" key="2">
    <source>
        <dbReference type="ARBA" id="ARBA00011738"/>
    </source>
</evidence>
<evidence type="ECO:0000256" key="9">
    <source>
        <dbReference type="ARBA" id="ARBA00022857"/>
    </source>
</evidence>
<name>A0A1E8CJM5_9GAMM</name>
<sequence>MSDNKTLHIAVIGSGGAAMAAALKVAERGARVTLIERGTIGGTCVNVGCVPSKIMIRAAHIAHQRKESPFDEGLSARAPVVDRAKLLQLQQERVDELRDAKYQRILRDHSGITVLNGEARFLDANHLAVRLNEGDEQSVRFDCAFIGTGARPAVPPLPGLAETPYLTSTSAMTLEALPERLIVIGAGFVALELAQAFARLGSQVTVLARSHLLSSEDPAIGEAIEAAFKREGIEVLRQTQASRVEYTDNEFSLHTSAGTLRADQLLVATGRTPNTEALNLEGIGVETSRGAIQVDEQLQTTVPGVYAAGDCTGQPQFVYVAAAGGSRAAVNMTGGKTILDLSAMPAVMFTDPQVATVGLTEAEAINRGFTVDTRVLDLENVPRALVNFDTNGFIKMVADRDSGKLLGVQAVAGDAGELIQTAVMALRAGMTVQAIGDEMFPYLTMVEGLKLCAQTFTKDVKQLSCCAA</sequence>
<keyword evidence="13 18" id="KW-0676">Redox-active center</keyword>
<dbReference type="AlphaFoldDB" id="A0A1E8CJM5"/>
<evidence type="ECO:0000256" key="3">
    <source>
        <dbReference type="ARBA" id="ARBA00012661"/>
    </source>
</evidence>
<keyword evidence="8 16" id="KW-0274">FAD</keyword>
<evidence type="ECO:0000256" key="5">
    <source>
        <dbReference type="ARBA" id="ARBA00022466"/>
    </source>
</evidence>
<feature type="binding site" evidence="16">
    <location>
        <position position="310"/>
    </location>
    <ligand>
        <name>FAD</name>
        <dbReference type="ChEBI" id="CHEBI:57692"/>
    </ligand>
</feature>
<dbReference type="EMBL" id="MASR01000001">
    <property type="protein sequence ID" value="OFE12505.1"/>
    <property type="molecule type" value="Genomic_DNA"/>
</dbReference>
<keyword evidence="6 18" id="KW-0285">Flavoprotein</keyword>
<dbReference type="InterPro" id="IPR001100">
    <property type="entry name" value="Pyr_nuc-diS_OxRdtase"/>
</dbReference>
<proteinExistence type="inferred from homology"/>
<evidence type="ECO:0000256" key="11">
    <source>
        <dbReference type="ARBA" id="ARBA00023002"/>
    </source>
</evidence>
<dbReference type="GO" id="GO:0050661">
    <property type="term" value="F:NADP binding"/>
    <property type="evidence" value="ECO:0007669"/>
    <property type="project" value="InterPro"/>
</dbReference>
<dbReference type="GO" id="GO:0045340">
    <property type="term" value="F:mercury ion binding"/>
    <property type="evidence" value="ECO:0007669"/>
    <property type="project" value="InterPro"/>
</dbReference>
<evidence type="ECO:0000256" key="10">
    <source>
        <dbReference type="ARBA" id="ARBA00022914"/>
    </source>
</evidence>
<dbReference type="InterPro" id="IPR023753">
    <property type="entry name" value="FAD/NAD-binding_dom"/>
</dbReference>
<dbReference type="PROSITE" id="PS00076">
    <property type="entry name" value="PYRIDINE_REDOX_1"/>
    <property type="match status" value="1"/>
</dbReference>
<keyword evidence="7" id="KW-0479">Metal-binding</keyword>
<evidence type="ECO:0000313" key="22">
    <source>
        <dbReference type="Proteomes" id="UP000175669"/>
    </source>
</evidence>
<keyword evidence="12" id="KW-1015">Disulfide bond</keyword>
<keyword evidence="11 18" id="KW-0560">Oxidoreductase</keyword>
<dbReference type="GO" id="GO:0016152">
    <property type="term" value="F:mercury (II) reductase (NADP+) activity"/>
    <property type="evidence" value="ECO:0007669"/>
    <property type="project" value="UniProtKB-EC"/>
</dbReference>
<protein>
    <recommendedName>
        <fullName evidence="4">Mercuric reductase</fullName>
        <ecNumber evidence="3">1.16.1.1</ecNumber>
    </recommendedName>
    <alternativeName>
        <fullName evidence="14">Hg(II) reductase</fullName>
    </alternativeName>
</protein>
<dbReference type="InterPro" id="IPR012999">
    <property type="entry name" value="Pyr_OxRdtase_I_AS"/>
</dbReference>
<dbReference type="EC" id="1.16.1.1" evidence="3"/>
<dbReference type="GO" id="GO:0003955">
    <property type="term" value="F:NAD(P)H dehydrogenase (quinone) activity"/>
    <property type="evidence" value="ECO:0007669"/>
    <property type="project" value="TreeGrafter"/>
</dbReference>
<evidence type="ECO:0000259" key="19">
    <source>
        <dbReference type="Pfam" id="PF02852"/>
    </source>
</evidence>
<evidence type="ECO:0000256" key="14">
    <source>
        <dbReference type="ARBA" id="ARBA00031725"/>
    </source>
</evidence>
<evidence type="ECO:0000313" key="21">
    <source>
        <dbReference type="EMBL" id="OFE12505.1"/>
    </source>
</evidence>
<dbReference type="SUPFAM" id="SSF55424">
    <property type="entry name" value="FAD/NAD-linked reductases, dimerisation (C-terminal) domain"/>
    <property type="match status" value="1"/>
</dbReference>
<dbReference type="FunFam" id="3.30.390.30:FF:000001">
    <property type="entry name" value="Dihydrolipoyl dehydrogenase"/>
    <property type="match status" value="1"/>
</dbReference>
<dbReference type="Pfam" id="PF02852">
    <property type="entry name" value="Pyr_redox_dim"/>
    <property type="match status" value="1"/>
</dbReference>
<dbReference type="GO" id="GO:0050660">
    <property type="term" value="F:flavin adenine dinucleotide binding"/>
    <property type="evidence" value="ECO:0007669"/>
    <property type="project" value="InterPro"/>
</dbReference>
<evidence type="ECO:0000256" key="12">
    <source>
        <dbReference type="ARBA" id="ARBA00023157"/>
    </source>
</evidence>
<evidence type="ECO:0000256" key="7">
    <source>
        <dbReference type="ARBA" id="ARBA00022723"/>
    </source>
</evidence>
<keyword evidence="22" id="KW-1185">Reference proteome</keyword>
<dbReference type="Pfam" id="PF07992">
    <property type="entry name" value="Pyr_redox_2"/>
    <property type="match status" value="1"/>
</dbReference>
<dbReference type="STRING" id="1524254.PHACT_04620"/>
<evidence type="ECO:0000259" key="20">
    <source>
        <dbReference type="Pfam" id="PF07992"/>
    </source>
</evidence>
<evidence type="ECO:0000256" key="4">
    <source>
        <dbReference type="ARBA" id="ARBA00014791"/>
    </source>
</evidence>
<dbReference type="Gene3D" id="3.50.50.60">
    <property type="entry name" value="FAD/NAD(P)-binding domain"/>
    <property type="match status" value="2"/>
</dbReference>
<keyword evidence="16" id="KW-0520">NAD</keyword>
<evidence type="ECO:0000256" key="15">
    <source>
        <dbReference type="ARBA" id="ARBA00048984"/>
    </source>
</evidence>
<comment type="subunit">
    <text evidence="2">Homodimer.</text>
</comment>
<keyword evidence="5" id="KW-0475">Mercuric resistance</keyword>
<dbReference type="InterPro" id="IPR004099">
    <property type="entry name" value="Pyr_nucl-diS_OxRdtase_dimer"/>
</dbReference>
<evidence type="ECO:0000256" key="13">
    <source>
        <dbReference type="ARBA" id="ARBA00023284"/>
    </source>
</evidence>